<keyword evidence="1" id="KW-0805">Transcription regulation</keyword>
<reference evidence="5" key="1">
    <citation type="submission" date="2022-03" db="EMBL/GenBank/DDBJ databases">
        <title>Identification of a novel bacterium isolated from mangrove sediments.</title>
        <authorList>
            <person name="Pan X."/>
        </authorList>
    </citation>
    <scope>NUCLEOTIDE SEQUENCE</scope>
    <source>
        <strain evidence="5">B1949</strain>
    </source>
</reference>
<dbReference type="InterPro" id="IPR023187">
    <property type="entry name" value="Tscrpt_reg_MarR-type_CS"/>
</dbReference>
<dbReference type="RefSeq" id="WP_244019879.1">
    <property type="nucleotide sequence ID" value="NZ_JALHLF010000031.1"/>
</dbReference>
<evidence type="ECO:0000259" key="4">
    <source>
        <dbReference type="PROSITE" id="PS50995"/>
    </source>
</evidence>
<feature type="domain" description="HTH marR-type" evidence="4">
    <location>
        <begin position="8"/>
        <end position="141"/>
    </location>
</feature>
<gene>
    <name evidence="5" type="ORF">MTR62_09715</name>
</gene>
<evidence type="ECO:0000313" key="5">
    <source>
        <dbReference type="EMBL" id="MCJ2182967.1"/>
    </source>
</evidence>
<dbReference type="Gene3D" id="1.10.10.10">
    <property type="entry name" value="Winged helix-like DNA-binding domain superfamily/Winged helix DNA-binding domain"/>
    <property type="match status" value="1"/>
</dbReference>
<evidence type="ECO:0000313" key="6">
    <source>
        <dbReference type="Proteomes" id="UP001162881"/>
    </source>
</evidence>
<comment type="caution">
    <text evidence="5">The sequence shown here is derived from an EMBL/GenBank/DDBJ whole genome shotgun (WGS) entry which is preliminary data.</text>
</comment>
<evidence type="ECO:0000256" key="3">
    <source>
        <dbReference type="ARBA" id="ARBA00023163"/>
    </source>
</evidence>
<dbReference type="Proteomes" id="UP001162881">
    <property type="component" value="Unassembled WGS sequence"/>
</dbReference>
<organism evidence="5 6">
    <name type="scientific">Novosphingobium organovorum</name>
    <dbReference type="NCBI Taxonomy" id="2930092"/>
    <lineage>
        <taxon>Bacteria</taxon>
        <taxon>Pseudomonadati</taxon>
        <taxon>Pseudomonadota</taxon>
        <taxon>Alphaproteobacteria</taxon>
        <taxon>Sphingomonadales</taxon>
        <taxon>Sphingomonadaceae</taxon>
        <taxon>Novosphingobium</taxon>
    </lineage>
</organism>
<dbReference type="InterPro" id="IPR036390">
    <property type="entry name" value="WH_DNA-bd_sf"/>
</dbReference>
<proteinExistence type="predicted"/>
<evidence type="ECO:0000256" key="2">
    <source>
        <dbReference type="ARBA" id="ARBA00023125"/>
    </source>
</evidence>
<dbReference type="EMBL" id="JALHLF010000031">
    <property type="protein sequence ID" value="MCJ2182967.1"/>
    <property type="molecule type" value="Genomic_DNA"/>
</dbReference>
<dbReference type="PROSITE" id="PS50995">
    <property type="entry name" value="HTH_MARR_2"/>
    <property type="match status" value="1"/>
</dbReference>
<evidence type="ECO:0000256" key="1">
    <source>
        <dbReference type="ARBA" id="ARBA00023015"/>
    </source>
</evidence>
<dbReference type="SUPFAM" id="SSF46785">
    <property type="entry name" value="Winged helix' DNA-binding domain"/>
    <property type="match status" value="1"/>
</dbReference>
<protein>
    <submittedName>
        <fullName evidence="5">MarR family transcriptional regulator</fullName>
    </submittedName>
</protein>
<dbReference type="SMART" id="SM00347">
    <property type="entry name" value="HTH_MARR"/>
    <property type="match status" value="1"/>
</dbReference>
<dbReference type="Pfam" id="PF12802">
    <property type="entry name" value="MarR_2"/>
    <property type="match status" value="1"/>
</dbReference>
<dbReference type="PRINTS" id="PR00598">
    <property type="entry name" value="HTHMARR"/>
</dbReference>
<dbReference type="InterPro" id="IPR000835">
    <property type="entry name" value="HTH_MarR-typ"/>
</dbReference>
<keyword evidence="2" id="KW-0238">DNA-binding</keyword>
<sequence>MPNRQTFIAALPAHVISLARTWRQLADRVLASLEISNSTGYALLHLERLGPGARQSDLAREIGITEASLVRTLQHLERAGLVRREGDPEDGRAKLLHLTEDGARVARKIDRRLMDLRAELLADIPDADLEASVRVLERVSARIAERRNRS</sequence>
<keyword evidence="6" id="KW-1185">Reference proteome</keyword>
<accession>A0ABT0BD22</accession>
<dbReference type="PROSITE" id="PS01117">
    <property type="entry name" value="HTH_MARR_1"/>
    <property type="match status" value="1"/>
</dbReference>
<name>A0ABT0BD22_9SPHN</name>
<keyword evidence="3" id="KW-0804">Transcription</keyword>
<dbReference type="InterPro" id="IPR036388">
    <property type="entry name" value="WH-like_DNA-bd_sf"/>
</dbReference>
<dbReference type="PANTHER" id="PTHR42756:SF1">
    <property type="entry name" value="TRANSCRIPTIONAL REPRESSOR OF EMRAB OPERON"/>
    <property type="match status" value="1"/>
</dbReference>
<dbReference type="PANTHER" id="PTHR42756">
    <property type="entry name" value="TRANSCRIPTIONAL REGULATOR, MARR"/>
    <property type="match status" value="1"/>
</dbReference>